<keyword evidence="2" id="KW-1185">Reference proteome</keyword>
<evidence type="ECO:0000313" key="2">
    <source>
        <dbReference type="Proteomes" id="UP000260665"/>
    </source>
</evidence>
<accession>A0A3E1RA73</accession>
<gene>
    <name evidence="1" type="ORF">DIC66_16020</name>
</gene>
<dbReference type="AlphaFoldDB" id="A0A3E1RA73"/>
<dbReference type="Gene3D" id="1.20.120.330">
    <property type="entry name" value="Nucleotidyltransferases domain 2"/>
    <property type="match status" value="1"/>
</dbReference>
<evidence type="ECO:0000313" key="1">
    <source>
        <dbReference type="EMBL" id="RFO95932.1"/>
    </source>
</evidence>
<proteinExistence type="predicted"/>
<comment type="caution">
    <text evidence="1">The sequence shown here is derived from an EMBL/GenBank/DDBJ whole genome shotgun (WGS) entry which is preliminary data.</text>
</comment>
<evidence type="ECO:0008006" key="3">
    <source>
        <dbReference type="Google" id="ProtNLM"/>
    </source>
</evidence>
<organism evidence="1 2">
    <name type="scientific">Rhodoferax lacus</name>
    <dbReference type="NCBI Taxonomy" id="2184758"/>
    <lineage>
        <taxon>Bacteria</taxon>
        <taxon>Pseudomonadati</taxon>
        <taxon>Pseudomonadota</taxon>
        <taxon>Betaproteobacteria</taxon>
        <taxon>Burkholderiales</taxon>
        <taxon>Comamonadaceae</taxon>
        <taxon>Rhodoferax</taxon>
    </lineage>
</organism>
<sequence length="155" mass="17710">MTPTPELLAMQQIHAVCLGHVEALTDALQDMQTRALNPEEYANLSKADRRLVDQFAYRYTRLQDDLGARLIPAVLNALGEDVRSMSAVDRFGRLEQLGWLPSADQWLALRQVRNQFAHEYPDSSVERFERLQMATEAARQLLSIVELFNQKIQAI</sequence>
<dbReference type="RefSeq" id="WP_117178998.1">
    <property type="nucleotide sequence ID" value="NZ_QFZK01000011.1"/>
</dbReference>
<dbReference type="EMBL" id="QFZK01000011">
    <property type="protein sequence ID" value="RFO95932.1"/>
    <property type="molecule type" value="Genomic_DNA"/>
</dbReference>
<name>A0A3E1RA73_9BURK</name>
<dbReference type="SUPFAM" id="SSF81593">
    <property type="entry name" value="Nucleotidyltransferase substrate binding subunit/domain"/>
    <property type="match status" value="1"/>
</dbReference>
<dbReference type="Proteomes" id="UP000260665">
    <property type="component" value="Unassembled WGS sequence"/>
</dbReference>
<protein>
    <recommendedName>
        <fullName evidence="3">Toxin-antitoxin antitoxin component</fullName>
    </recommendedName>
</protein>
<reference evidence="1 2" key="1">
    <citation type="submission" date="2018-05" db="EMBL/GenBank/DDBJ databases">
        <title>Rhodoferax soyangensis sp.nov., isolated from an oligotrophic freshwater lake.</title>
        <authorList>
            <person name="Park M."/>
        </authorList>
    </citation>
    <scope>NUCLEOTIDE SEQUENCE [LARGE SCALE GENOMIC DNA]</scope>
    <source>
        <strain evidence="1 2">IMCC26218</strain>
    </source>
</reference>
<dbReference type="OrthoDB" id="13547at2"/>